<dbReference type="GO" id="GO:1990189">
    <property type="term" value="F:protein N-terminal-serine acetyltransferase activity"/>
    <property type="evidence" value="ECO:0007669"/>
    <property type="project" value="TreeGrafter"/>
</dbReference>
<proteinExistence type="predicted"/>
<evidence type="ECO:0000313" key="3">
    <source>
        <dbReference type="EMBL" id="SDB08225.1"/>
    </source>
</evidence>
<feature type="domain" description="N-acetyltransferase" evidence="2">
    <location>
        <begin position="40"/>
        <end position="172"/>
    </location>
</feature>
<evidence type="ECO:0000259" key="2">
    <source>
        <dbReference type="Pfam" id="PF13302"/>
    </source>
</evidence>
<dbReference type="OrthoDB" id="5295305at2"/>
<name>A0A1G6AIL9_9HYPH</name>
<dbReference type="STRING" id="665467.SAMN02982931_00689"/>
<evidence type="ECO:0000256" key="1">
    <source>
        <dbReference type="SAM" id="MobiDB-lite"/>
    </source>
</evidence>
<dbReference type="FunFam" id="3.40.630.30:FF:000047">
    <property type="entry name" value="Acetyltransferase, GNAT family"/>
    <property type="match status" value="1"/>
</dbReference>
<dbReference type="GO" id="GO:0008999">
    <property type="term" value="F:protein-N-terminal-alanine acetyltransferase activity"/>
    <property type="evidence" value="ECO:0007669"/>
    <property type="project" value="TreeGrafter"/>
</dbReference>
<dbReference type="InterPro" id="IPR000182">
    <property type="entry name" value="GNAT_dom"/>
</dbReference>
<dbReference type="AlphaFoldDB" id="A0A1G6AIL9"/>
<dbReference type="InterPro" id="IPR051908">
    <property type="entry name" value="Ribosomal_N-acetyltransferase"/>
</dbReference>
<dbReference type="RefSeq" id="WP_090874773.1">
    <property type="nucleotide sequence ID" value="NZ_FMXQ01000001.1"/>
</dbReference>
<keyword evidence="3" id="KW-0808">Transferase</keyword>
<sequence length="233" mass="25939">MSRDGDPLQPVGSVVDATPAARPDATGLAGRYCRIEKLDPARHGDALWQAMKGDDGLWTYMANGPFADGKVFANWLDESAVRLDPHAYAVCDFASGAAEGIVTLMEIRPAMRAIEMGSIVYSRRLQRTPKATEAQYLVARHVFETLGYRRYEWKCNALNAPSRRAALRLGFTFEGIFRQHMIVKGRNRDTAWFSMLDSEWPARKAAFEAWLDPANFDAAGRQKRPLAAAGDQT</sequence>
<dbReference type="SUPFAM" id="SSF55729">
    <property type="entry name" value="Acyl-CoA N-acyltransferases (Nat)"/>
    <property type="match status" value="1"/>
</dbReference>
<dbReference type="Proteomes" id="UP000199071">
    <property type="component" value="Unassembled WGS sequence"/>
</dbReference>
<reference evidence="3 4" key="1">
    <citation type="submission" date="2016-10" db="EMBL/GenBank/DDBJ databases">
        <authorList>
            <person name="de Groot N.N."/>
        </authorList>
    </citation>
    <scope>NUCLEOTIDE SEQUENCE [LARGE SCALE GENOMIC DNA]</scope>
    <source>
        <strain evidence="3 4">ATCC 35022</strain>
    </source>
</reference>
<dbReference type="EMBL" id="FMXQ01000001">
    <property type="protein sequence ID" value="SDB08225.1"/>
    <property type="molecule type" value="Genomic_DNA"/>
</dbReference>
<dbReference type="Pfam" id="PF13302">
    <property type="entry name" value="Acetyltransf_3"/>
    <property type="match status" value="1"/>
</dbReference>
<dbReference type="InterPro" id="IPR016181">
    <property type="entry name" value="Acyl_CoA_acyltransferase"/>
</dbReference>
<accession>A0A1G6AIL9</accession>
<dbReference type="GO" id="GO:0005737">
    <property type="term" value="C:cytoplasm"/>
    <property type="evidence" value="ECO:0007669"/>
    <property type="project" value="TreeGrafter"/>
</dbReference>
<evidence type="ECO:0000313" key="4">
    <source>
        <dbReference type="Proteomes" id="UP000199071"/>
    </source>
</evidence>
<keyword evidence="4" id="KW-1185">Reference proteome</keyword>
<protein>
    <submittedName>
        <fullName evidence="3">Protein N-acetyltransferase, RimJ/RimL family</fullName>
    </submittedName>
</protein>
<organism evidence="3 4">
    <name type="scientific">Bauldia litoralis</name>
    <dbReference type="NCBI Taxonomy" id="665467"/>
    <lineage>
        <taxon>Bacteria</taxon>
        <taxon>Pseudomonadati</taxon>
        <taxon>Pseudomonadota</taxon>
        <taxon>Alphaproteobacteria</taxon>
        <taxon>Hyphomicrobiales</taxon>
        <taxon>Kaistiaceae</taxon>
        <taxon>Bauldia</taxon>
    </lineage>
</organism>
<dbReference type="Gene3D" id="3.40.630.30">
    <property type="match status" value="1"/>
</dbReference>
<gene>
    <name evidence="3" type="ORF">SAMN02982931_00689</name>
</gene>
<dbReference type="PANTHER" id="PTHR43441">
    <property type="entry name" value="RIBOSOMAL-PROTEIN-SERINE ACETYLTRANSFERASE"/>
    <property type="match status" value="1"/>
</dbReference>
<feature type="region of interest" description="Disordered" evidence="1">
    <location>
        <begin position="1"/>
        <end position="22"/>
    </location>
</feature>
<dbReference type="PANTHER" id="PTHR43441:SF2">
    <property type="entry name" value="FAMILY ACETYLTRANSFERASE, PUTATIVE (AFU_ORTHOLOGUE AFUA_7G00850)-RELATED"/>
    <property type="match status" value="1"/>
</dbReference>